<accession>A0AAX3AVF0</accession>
<dbReference type="AlphaFoldDB" id="A0AAX3AVF0"/>
<organism evidence="1 2">
    <name type="scientific">Halococcus dombrowskii</name>
    <dbReference type="NCBI Taxonomy" id="179637"/>
    <lineage>
        <taxon>Archaea</taxon>
        <taxon>Methanobacteriati</taxon>
        <taxon>Methanobacteriota</taxon>
        <taxon>Stenosarchaea group</taxon>
        <taxon>Halobacteria</taxon>
        <taxon>Halobacteriales</taxon>
        <taxon>Halococcaceae</taxon>
        <taxon>Halococcus</taxon>
    </lineage>
</organism>
<evidence type="ECO:0000313" key="2">
    <source>
        <dbReference type="Proteomes" id="UP000830542"/>
    </source>
</evidence>
<dbReference type="KEGG" id="hdo:MUK72_17065"/>
<protein>
    <submittedName>
        <fullName evidence="1">Uncharacterized protein</fullName>
    </submittedName>
</protein>
<dbReference type="GeneID" id="71763595"/>
<geneLocation type="plasmid" evidence="1 2">
    <name>unnamed2</name>
</geneLocation>
<gene>
    <name evidence="1" type="ORF">MUK72_17065</name>
</gene>
<sequence length="47" mass="5508">MPIEFGLWRIDEDYQRLSSTKLDRESQLEDLLAEDPNMLGREVLIGD</sequence>
<proteinExistence type="predicted"/>
<keyword evidence="2" id="KW-1185">Reference proteome</keyword>
<evidence type="ECO:0000313" key="1">
    <source>
        <dbReference type="EMBL" id="UOO96923.1"/>
    </source>
</evidence>
<dbReference type="EMBL" id="CP095007">
    <property type="protein sequence ID" value="UOO96923.1"/>
    <property type="molecule type" value="Genomic_DNA"/>
</dbReference>
<reference evidence="1" key="1">
    <citation type="submission" date="2022-04" db="EMBL/GenBank/DDBJ databases">
        <title>Sequencing and genomic assembly of Halococcus dombrowskii.</title>
        <authorList>
            <person name="Lim S.W."/>
            <person name="MacLea K.S."/>
        </authorList>
    </citation>
    <scope>NUCLEOTIDE SEQUENCE</scope>
    <source>
        <strain evidence="1">H4</strain>
        <plasmid evidence="1">unnamed2</plasmid>
    </source>
</reference>
<dbReference type="RefSeq" id="WP_244706100.1">
    <property type="nucleotide sequence ID" value="NZ_BAAADN010000008.1"/>
</dbReference>
<name>A0AAX3AVF0_HALDO</name>
<dbReference type="Proteomes" id="UP000830542">
    <property type="component" value="Plasmid unnamed2"/>
</dbReference>
<keyword evidence="1" id="KW-0614">Plasmid</keyword>